<gene>
    <name evidence="3" type="ORF">GCM10023191_056390</name>
</gene>
<feature type="region of interest" description="Disordered" evidence="1">
    <location>
        <begin position="64"/>
        <end position="104"/>
    </location>
</feature>
<evidence type="ECO:0000256" key="1">
    <source>
        <dbReference type="SAM" id="MobiDB-lite"/>
    </source>
</evidence>
<dbReference type="EMBL" id="BAABHF010000031">
    <property type="protein sequence ID" value="GAA4503453.1"/>
    <property type="molecule type" value="Genomic_DNA"/>
</dbReference>
<dbReference type="InterPro" id="IPR043504">
    <property type="entry name" value="Peptidase_S1_PA_chymotrypsin"/>
</dbReference>
<sequence length="319" mass="33392">MSILRRVTVAAATSMLVFGVLIPGAGAATSPAATHPTPPQTRWAVNHSPARTVRSYWNPRRLAEAKPAPLPARPGTAKISSSRDGEPRMVHASRPTGAAGGLQPNASEWVTVGRLFFHNPANGGDYVCTANVVTSNNHDVIATARHCVMDISTGAWYTNFQFAPSYNKGSAPYGWWTWRSAGVRTDDTSPGGDNAFIVLNSGGNGGARVQDAVGGSGIGFNWSTNNYAHAIGIPAGVDYAVWCEGAPVDSYNGGVHIPNCQGLSGGASGGPFIVNYQSDGSAVQTATFFGSWGSGTDGNSYFAYYRDAAWNVYNGAQNA</sequence>
<dbReference type="InterPro" id="IPR009003">
    <property type="entry name" value="Peptidase_S1_PA"/>
</dbReference>
<evidence type="ECO:0000256" key="2">
    <source>
        <dbReference type="SAM" id="SignalP"/>
    </source>
</evidence>
<dbReference type="SUPFAM" id="SSF50494">
    <property type="entry name" value="Trypsin-like serine proteases"/>
    <property type="match status" value="1"/>
</dbReference>
<feature type="chain" id="PRO_5046218180" evidence="2">
    <location>
        <begin position="28"/>
        <end position="319"/>
    </location>
</feature>
<proteinExistence type="predicted"/>
<feature type="signal peptide" evidence="2">
    <location>
        <begin position="1"/>
        <end position="27"/>
    </location>
</feature>
<reference evidence="4" key="1">
    <citation type="journal article" date="2019" name="Int. J. Syst. Evol. Microbiol.">
        <title>The Global Catalogue of Microorganisms (GCM) 10K type strain sequencing project: providing services to taxonomists for standard genome sequencing and annotation.</title>
        <authorList>
            <consortium name="The Broad Institute Genomics Platform"/>
            <consortium name="The Broad Institute Genome Sequencing Center for Infectious Disease"/>
            <person name="Wu L."/>
            <person name="Ma J."/>
        </authorList>
    </citation>
    <scope>NUCLEOTIDE SEQUENCE [LARGE SCALE GENOMIC DNA]</scope>
    <source>
        <strain evidence="4">JCM 17933</strain>
    </source>
</reference>
<keyword evidence="4" id="KW-1185">Reference proteome</keyword>
<dbReference type="RefSeq" id="WP_345468957.1">
    <property type="nucleotide sequence ID" value="NZ_BAABHF010000031.1"/>
</dbReference>
<accession>A0ABP8QL16</accession>
<dbReference type="Gene3D" id="2.40.10.10">
    <property type="entry name" value="Trypsin-like serine proteases"/>
    <property type="match status" value="2"/>
</dbReference>
<keyword evidence="2" id="KW-0732">Signal</keyword>
<evidence type="ECO:0000313" key="4">
    <source>
        <dbReference type="Proteomes" id="UP001500503"/>
    </source>
</evidence>
<name>A0ABP8QL16_9ACTN</name>
<dbReference type="Proteomes" id="UP001500503">
    <property type="component" value="Unassembled WGS sequence"/>
</dbReference>
<organism evidence="3 4">
    <name type="scientific">Actinoallomurus oryzae</name>
    <dbReference type="NCBI Taxonomy" id="502180"/>
    <lineage>
        <taxon>Bacteria</taxon>
        <taxon>Bacillati</taxon>
        <taxon>Actinomycetota</taxon>
        <taxon>Actinomycetes</taxon>
        <taxon>Streptosporangiales</taxon>
        <taxon>Thermomonosporaceae</taxon>
        <taxon>Actinoallomurus</taxon>
    </lineage>
</organism>
<comment type="caution">
    <text evidence="3">The sequence shown here is derived from an EMBL/GenBank/DDBJ whole genome shotgun (WGS) entry which is preliminary data.</text>
</comment>
<evidence type="ECO:0000313" key="3">
    <source>
        <dbReference type="EMBL" id="GAA4503453.1"/>
    </source>
</evidence>
<protein>
    <submittedName>
        <fullName evidence="3">Peptidase</fullName>
    </submittedName>
</protein>